<name>A0A2P6NJL0_9EUKA</name>
<keyword evidence="6 11" id="KW-0547">Nucleotide-binding</keyword>
<dbReference type="InterPro" id="IPR027417">
    <property type="entry name" value="P-loop_NTPase"/>
</dbReference>
<dbReference type="Gene3D" id="3.30.60.20">
    <property type="match status" value="1"/>
</dbReference>
<keyword evidence="8" id="KW-0862">Zinc</keyword>
<dbReference type="FunFam" id="3.40.50.300:FF:001270">
    <property type="entry name" value="Thymidine kinase"/>
    <property type="match status" value="1"/>
</dbReference>
<evidence type="ECO:0000256" key="5">
    <source>
        <dbReference type="ARBA" id="ARBA00022723"/>
    </source>
</evidence>
<dbReference type="Gene3D" id="3.40.50.300">
    <property type="entry name" value="P-loop containing nucleotide triphosphate hydrolases"/>
    <property type="match status" value="1"/>
</dbReference>
<feature type="compositionally biased region" description="Low complexity" evidence="13">
    <location>
        <begin position="192"/>
        <end position="204"/>
    </location>
</feature>
<dbReference type="GO" id="GO:0071897">
    <property type="term" value="P:DNA biosynthetic process"/>
    <property type="evidence" value="ECO:0007669"/>
    <property type="project" value="UniProtKB-KW"/>
</dbReference>
<comment type="similarity">
    <text evidence="1 12">Belongs to the thymidine kinase family.</text>
</comment>
<dbReference type="AlphaFoldDB" id="A0A2P6NJL0"/>
<dbReference type="Pfam" id="PF00265">
    <property type="entry name" value="TK"/>
    <property type="match status" value="1"/>
</dbReference>
<evidence type="ECO:0000256" key="10">
    <source>
        <dbReference type="ARBA" id="ARBA00048254"/>
    </source>
</evidence>
<organism evidence="14 15">
    <name type="scientific">Planoprotostelium fungivorum</name>
    <dbReference type="NCBI Taxonomy" id="1890364"/>
    <lineage>
        <taxon>Eukaryota</taxon>
        <taxon>Amoebozoa</taxon>
        <taxon>Evosea</taxon>
        <taxon>Variosea</taxon>
        <taxon>Cavosteliida</taxon>
        <taxon>Cavosteliaceae</taxon>
        <taxon>Planoprotostelium</taxon>
    </lineage>
</organism>
<evidence type="ECO:0000256" key="9">
    <source>
        <dbReference type="ARBA" id="ARBA00022840"/>
    </source>
</evidence>
<evidence type="ECO:0000256" key="8">
    <source>
        <dbReference type="ARBA" id="ARBA00022833"/>
    </source>
</evidence>
<reference evidence="14 15" key="1">
    <citation type="journal article" date="2018" name="Genome Biol. Evol.">
        <title>Multiple Roots of Fruiting Body Formation in Amoebozoa.</title>
        <authorList>
            <person name="Hillmann F."/>
            <person name="Forbes G."/>
            <person name="Novohradska S."/>
            <person name="Ferling I."/>
            <person name="Riege K."/>
            <person name="Groth M."/>
            <person name="Westermann M."/>
            <person name="Marz M."/>
            <person name="Spaller T."/>
            <person name="Winckler T."/>
            <person name="Schaap P."/>
            <person name="Glockner G."/>
        </authorList>
    </citation>
    <scope>NUCLEOTIDE SEQUENCE [LARGE SCALE GENOMIC DNA]</scope>
    <source>
        <strain evidence="14 15">Jena</strain>
    </source>
</reference>
<dbReference type="GO" id="GO:0046872">
    <property type="term" value="F:metal ion binding"/>
    <property type="evidence" value="ECO:0007669"/>
    <property type="project" value="UniProtKB-KW"/>
</dbReference>
<dbReference type="PANTHER" id="PTHR11441:SF0">
    <property type="entry name" value="THYMIDINE KINASE, CYTOSOLIC"/>
    <property type="match status" value="1"/>
</dbReference>
<comment type="catalytic activity">
    <reaction evidence="10 11">
        <text>thymidine + ATP = dTMP + ADP + H(+)</text>
        <dbReference type="Rhea" id="RHEA:19129"/>
        <dbReference type="ChEBI" id="CHEBI:15378"/>
        <dbReference type="ChEBI" id="CHEBI:17748"/>
        <dbReference type="ChEBI" id="CHEBI:30616"/>
        <dbReference type="ChEBI" id="CHEBI:63528"/>
        <dbReference type="ChEBI" id="CHEBI:456216"/>
        <dbReference type="EC" id="2.7.1.21"/>
    </reaction>
</comment>
<dbReference type="InterPro" id="IPR001267">
    <property type="entry name" value="Thymidine_kinase"/>
</dbReference>
<evidence type="ECO:0000256" key="6">
    <source>
        <dbReference type="ARBA" id="ARBA00022741"/>
    </source>
</evidence>
<keyword evidence="5" id="KW-0479">Metal-binding</keyword>
<keyword evidence="9 11" id="KW-0067">ATP-binding</keyword>
<dbReference type="GO" id="GO:0004797">
    <property type="term" value="F:thymidine kinase activity"/>
    <property type="evidence" value="ECO:0007669"/>
    <property type="project" value="UniProtKB-EC"/>
</dbReference>
<evidence type="ECO:0000256" key="13">
    <source>
        <dbReference type="SAM" id="MobiDB-lite"/>
    </source>
</evidence>
<evidence type="ECO:0000256" key="7">
    <source>
        <dbReference type="ARBA" id="ARBA00022777"/>
    </source>
</evidence>
<dbReference type="GO" id="GO:0046104">
    <property type="term" value="P:thymidine metabolic process"/>
    <property type="evidence" value="ECO:0007669"/>
    <property type="project" value="TreeGrafter"/>
</dbReference>
<dbReference type="EC" id="2.7.1.21" evidence="2 11"/>
<evidence type="ECO:0000256" key="1">
    <source>
        <dbReference type="ARBA" id="ARBA00007587"/>
    </source>
</evidence>
<dbReference type="Proteomes" id="UP000241769">
    <property type="component" value="Unassembled WGS sequence"/>
</dbReference>
<dbReference type="PANTHER" id="PTHR11441">
    <property type="entry name" value="THYMIDINE KINASE"/>
    <property type="match status" value="1"/>
</dbReference>
<protein>
    <recommendedName>
        <fullName evidence="2 11">Thymidine kinase</fullName>
        <ecNumber evidence="2 11">2.7.1.21</ecNumber>
    </recommendedName>
</protein>
<dbReference type="GO" id="GO:0005524">
    <property type="term" value="F:ATP binding"/>
    <property type="evidence" value="ECO:0007669"/>
    <property type="project" value="UniProtKB-KW"/>
</dbReference>
<evidence type="ECO:0000256" key="4">
    <source>
        <dbReference type="ARBA" id="ARBA00022679"/>
    </source>
</evidence>
<proteinExistence type="inferred from homology"/>
<dbReference type="FunCoup" id="A0A2P6NJL0">
    <property type="interactions" value="32"/>
</dbReference>
<evidence type="ECO:0000313" key="14">
    <source>
        <dbReference type="EMBL" id="PRP84146.1"/>
    </source>
</evidence>
<dbReference type="SUPFAM" id="SSF52540">
    <property type="entry name" value="P-loop containing nucleoside triphosphate hydrolases"/>
    <property type="match status" value="1"/>
</dbReference>
<gene>
    <name evidence="14" type="ORF">PROFUN_04137</name>
</gene>
<accession>A0A2P6NJL0</accession>
<dbReference type="InParanoid" id="A0A2P6NJL0"/>
<evidence type="ECO:0000256" key="11">
    <source>
        <dbReference type="RuleBase" id="RU000544"/>
    </source>
</evidence>
<dbReference type="FunFam" id="3.30.60.20:FF:000051">
    <property type="entry name" value="Thymidine kinase"/>
    <property type="match status" value="1"/>
</dbReference>
<feature type="region of interest" description="Disordered" evidence="13">
    <location>
        <begin position="190"/>
        <end position="218"/>
    </location>
</feature>
<dbReference type="EMBL" id="MDYQ01000069">
    <property type="protein sequence ID" value="PRP84146.1"/>
    <property type="molecule type" value="Genomic_DNA"/>
</dbReference>
<dbReference type="InterPro" id="IPR020633">
    <property type="entry name" value="Thymidine_kinase_CS"/>
</dbReference>
<dbReference type="SUPFAM" id="SSF57716">
    <property type="entry name" value="Glucocorticoid receptor-like (DNA-binding domain)"/>
    <property type="match status" value="1"/>
</dbReference>
<evidence type="ECO:0000313" key="15">
    <source>
        <dbReference type="Proteomes" id="UP000241769"/>
    </source>
</evidence>
<evidence type="ECO:0000256" key="3">
    <source>
        <dbReference type="ARBA" id="ARBA00022634"/>
    </source>
</evidence>
<dbReference type="OrthoDB" id="439028at2759"/>
<dbReference type="GO" id="GO:0042802">
    <property type="term" value="F:identical protein binding"/>
    <property type="evidence" value="ECO:0007669"/>
    <property type="project" value="UniProtKB-ARBA"/>
</dbReference>
<comment type="caution">
    <text evidence="14">The sequence shown here is derived from an EMBL/GenBank/DDBJ whole genome shotgun (WGS) entry which is preliminary data.</text>
</comment>
<keyword evidence="15" id="KW-1185">Reference proteome</keyword>
<keyword evidence="7 11" id="KW-0418">Kinase</keyword>
<sequence length="227" mass="25242">MSLTFLPDGSIQLIFGPMFSGKTTELLRRIRRETIAKRRCLVVKFKKDTRYSEDCMSTHDRQMWKAVPAMTLEPLIEQAMGYDVIGIDEGQFFPDVTNFCEVMANAGKLVIVASLDGTFQRKAFGDVINLVPMAESILKLTAVCSGCHRDAHFTRRMTNDTEVELIGGTDTYVSVCRSCFHRPASEILHQRTSPVSPVKTTPSSGKKRKSLTRSNSGNGLQLLISSS</sequence>
<evidence type="ECO:0000256" key="12">
    <source>
        <dbReference type="RuleBase" id="RU004165"/>
    </source>
</evidence>
<dbReference type="STRING" id="1890364.A0A2P6NJL0"/>
<keyword evidence="3 11" id="KW-0237">DNA synthesis</keyword>
<keyword evidence="4 11" id="KW-0808">Transferase</keyword>
<dbReference type="PROSITE" id="PS00603">
    <property type="entry name" value="TK_CELLULAR_TYPE"/>
    <property type="match status" value="1"/>
</dbReference>
<evidence type="ECO:0000256" key="2">
    <source>
        <dbReference type="ARBA" id="ARBA00012118"/>
    </source>
</evidence>